<dbReference type="EMBL" id="JAPHJC010000017">
    <property type="protein sequence ID" value="MCW8677971.1"/>
    <property type="molecule type" value="Genomic_DNA"/>
</dbReference>
<dbReference type="InterPro" id="IPR016064">
    <property type="entry name" value="NAD/diacylglycerol_kinase_sf"/>
</dbReference>
<evidence type="ECO:0000256" key="3">
    <source>
        <dbReference type="ARBA" id="ARBA00022679"/>
    </source>
</evidence>
<protein>
    <submittedName>
        <fullName evidence="10 12">Diacylglycerol kinase</fullName>
    </submittedName>
</protein>
<dbReference type="SMART" id="SM00046">
    <property type="entry name" value="DAGKc"/>
    <property type="match status" value="1"/>
</dbReference>
<evidence type="ECO:0000313" key="12">
    <source>
        <dbReference type="EMBL" id="PHV56770.1"/>
    </source>
</evidence>
<dbReference type="PANTHER" id="PTHR12358">
    <property type="entry name" value="SPHINGOSINE KINASE"/>
    <property type="match status" value="1"/>
</dbReference>
<keyword evidence="3" id="KW-0808">Transferase</keyword>
<dbReference type="InterPro" id="IPR005218">
    <property type="entry name" value="Diacylglycerol/lipid_kinase"/>
</dbReference>
<dbReference type="AlphaFoldDB" id="A0A081JGU0"/>
<dbReference type="GeneID" id="93936825"/>
<evidence type="ECO:0000256" key="2">
    <source>
        <dbReference type="ARBA" id="ARBA00005983"/>
    </source>
</evidence>
<name>A0A081JGU0_STRMC</name>
<keyword evidence="16" id="KW-1185">Reference proteome</keyword>
<dbReference type="RefSeq" id="WP_014294830.1">
    <property type="nucleotide sequence ID" value="NZ_CP113440.1"/>
</dbReference>
<evidence type="ECO:0000256" key="6">
    <source>
        <dbReference type="ARBA" id="ARBA00022840"/>
    </source>
</evidence>
<accession>A0A081JGU0</accession>
<dbReference type="Gene3D" id="2.60.200.40">
    <property type="match status" value="1"/>
</dbReference>
<keyword evidence="8" id="KW-1208">Phospholipid metabolism</keyword>
<evidence type="ECO:0000313" key="15">
    <source>
        <dbReference type="Proteomes" id="UP000222913"/>
    </source>
</evidence>
<reference evidence="10" key="6">
    <citation type="submission" date="2024-05" db="EMBL/GenBank/DDBJ databases">
        <title>Streptococcus macedonicus and Acinetobacter baumannii: co-inhabitants of the cheese production environment.</title>
        <authorList>
            <person name="Johnson J."/>
            <person name="Curtin C."/>
            <person name="Waite-Cusic J."/>
        </authorList>
    </citation>
    <scope>NUCLEOTIDE SEQUENCE</scope>
    <source>
        <strain evidence="10">E28</strain>
    </source>
</reference>
<keyword evidence="6" id="KW-0067">ATP-binding</keyword>
<evidence type="ECO:0000256" key="4">
    <source>
        <dbReference type="ARBA" id="ARBA00022741"/>
    </source>
</evidence>
<evidence type="ECO:0000313" key="10">
    <source>
        <dbReference type="EMBL" id="MCW8677971.1"/>
    </source>
</evidence>
<dbReference type="Pfam" id="PF19279">
    <property type="entry name" value="YegS_C"/>
    <property type="match status" value="1"/>
</dbReference>
<evidence type="ECO:0000256" key="1">
    <source>
        <dbReference type="ARBA" id="ARBA00001946"/>
    </source>
</evidence>
<dbReference type="InterPro" id="IPR017438">
    <property type="entry name" value="ATP-NAD_kinase_N"/>
</dbReference>
<evidence type="ECO:0000313" key="16">
    <source>
        <dbReference type="Proteomes" id="UP001209889"/>
    </source>
</evidence>
<evidence type="ECO:0000256" key="7">
    <source>
        <dbReference type="ARBA" id="ARBA00023209"/>
    </source>
</evidence>
<evidence type="ECO:0000256" key="5">
    <source>
        <dbReference type="ARBA" id="ARBA00022777"/>
    </source>
</evidence>
<dbReference type="Proteomes" id="UP000221763">
    <property type="component" value="Unassembled WGS sequence"/>
</dbReference>
<comment type="similarity">
    <text evidence="2">Belongs to the diacylglycerol/lipid kinase family.</text>
</comment>
<reference evidence="14 15" key="1">
    <citation type="submission" date="2017-10" db="EMBL/GenBank/DDBJ databases">
        <title>Whole-genome sequence of three Streptococcus macedonicus strains isolated from Italian cheeses of the Veneto region.</title>
        <authorList>
            <person name="Treu L."/>
            <person name="De Diego-Diaz B."/>
            <person name="Papadimitriou K."/>
            <person name="Tsakalidou E."/>
            <person name="Corich V."/>
            <person name="Giacomini A."/>
        </authorList>
    </citation>
    <scope>NUCLEOTIDE SEQUENCE [LARGE SCALE GENOMIC DNA]</scope>
    <source>
        <strain evidence="11 14">19AS</strain>
        <strain evidence="12 15">27MV</strain>
    </source>
</reference>
<organism evidence="12 15">
    <name type="scientific">Streptococcus macedonicus</name>
    <name type="common">Streptococcus gallolyticus macedonicus</name>
    <dbReference type="NCBI Taxonomy" id="59310"/>
    <lineage>
        <taxon>Bacteria</taxon>
        <taxon>Bacillati</taxon>
        <taxon>Bacillota</taxon>
        <taxon>Bacilli</taxon>
        <taxon>Lactobacillales</taxon>
        <taxon>Streptococcaceae</taxon>
        <taxon>Streptococcus</taxon>
    </lineage>
</organism>
<dbReference type="Proteomes" id="UP000222913">
    <property type="component" value="Unassembled WGS sequence"/>
</dbReference>
<keyword evidence="7" id="KW-0594">Phospholipid biosynthesis</keyword>
<comment type="cofactor">
    <cofactor evidence="1">
        <name>Mg(2+)</name>
        <dbReference type="ChEBI" id="CHEBI:18420"/>
    </cofactor>
</comment>
<reference evidence="16" key="3">
    <citation type="submission" date="2022-11" db="EMBL/GenBank/DDBJ databases">
        <title>Streptococcus macedonicus and Acinetobacter baumannii: co-inhabitants of the cheese production environment.</title>
        <authorList>
            <person name="Johnson J."/>
            <person name="Curtin C."/>
            <person name="Waite-Cusic J."/>
        </authorList>
    </citation>
    <scope>NUCLEOTIDE SEQUENCE [LARGE SCALE GENOMIC DNA]</scope>
    <source>
        <strain evidence="16">E28</strain>
    </source>
</reference>
<keyword evidence="7" id="KW-0443">Lipid metabolism</keyword>
<sequence>MPKYTVIYNEDAGKNDNKSIAERFQQAAERLKRSTTLKATSSRQEALDYVVDHIDQLDTVITIGGDGSINTVFSAFLKAKKSVKVGIIPGGTVNNFAKALEIPQDEEAAFDTILNGHPLAVDLAHTEDRAIISSLTLGTLADMARHVGQDEKKKWGPLIYLSKGIRQLIAKKSYQIKVSTADGDHVYRTRFLLATTTNSVGGFTNFDTSASPADGKIHLVILKHFSFMRLLGYLSYFLTGRFRDTKDVDQLTAQEIEISAVDSHLKVETRIDGDPSDQLPIKLGVEQGFVQVMVPK</sequence>
<dbReference type="OMA" id="TMNLFAR"/>
<keyword evidence="7" id="KW-0444">Lipid biosynthesis</keyword>
<dbReference type="EMBL" id="CP113440">
    <property type="protein sequence ID" value="WAK62620.1"/>
    <property type="molecule type" value="Genomic_DNA"/>
</dbReference>
<evidence type="ECO:0000313" key="11">
    <source>
        <dbReference type="EMBL" id="PHV55275.1"/>
    </source>
</evidence>
<dbReference type="NCBIfam" id="TIGR00147">
    <property type="entry name" value="YegS/Rv2252/BmrU family lipid kinase"/>
    <property type="match status" value="1"/>
</dbReference>
<evidence type="ECO:0000313" key="13">
    <source>
        <dbReference type="EMBL" id="WAK62620.1"/>
    </source>
</evidence>
<dbReference type="Gene3D" id="3.40.50.10330">
    <property type="entry name" value="Probable inorganic polyphosphate/atp-NAD kinase, domain 1"/>
    <property type="match status" value="1"/>
</dbReference>
<dbReference type="GO" id="GO:0008654">
    <property type="term" value="P:phospholipid biosynthetic process"/>
    <property type="evidence" value="ECO:0007669"/>
    <property type="project" value="UniProtKB-KW"/>
</dbReference>
<dbReference type="InterPro" id="IPR050187">
    <property type="entry name" value="Lipid_Phosphate_FormReg"/>
</dbReference>
<dbReference type="Pfam" id="PF00781">
    <property type="entry name" value="DAGK_cat"/>
    <property type="match status" value="1"/>
</dbReference>
<dbReference type="GO" id="GO:0005524">
    <property type="term" value="F:ATP binding"/>
    <property type="evidence" value="ECO:0007669"/>
    <property type="project" value="UniProtKB-KW"/>
</dbReference>
<keyword evidence="5 12" id="KW-0418">Kinase</keyword>
<dbReference type="InterPro" id="IPR045540">
    <property type="entry name" value="YegS/DAGK_C"/>
</dbReference>
<evidence type="ECO:0000313" key="14">
    <source>
        <dbReference type="Proteomes" id="UP000221763"/>
    </source>
</evidence>
<evidence type="ECO:0000259" key="9">
    <source>
        <dbReference type="PROSITE" id="PS50146"/>
    </source>
</evidence>
<dbReference type="InterPro" id="IPR001206">
    <property type="entry name" value="Diacylglycerol_kinase_cat_dom"/>
</dbReference>
<dbReference type="Proteomes" id="UP001209889">
    <property type="component" value="Unassembled WGS sequence"/>
</dbReference>
<dbReference type="EMBL" id="PEBN01000080">
    <property type="protein sequence ID" value="PHV55275.1"/>
    <property type="molecule type" value="Genomic_DNA"/>
</dbReference>
<dbReference type="GO" id="GO:0016301">
    <property type="term" value="F:kinase activity"/>
    <property type="evidence" value="ECO:0007669"/>
    <property type="project" value="UniProtKB-KW"/>
</dbReference>
<dbReference type="EMBL" id="PEBM01000038">
    <property type="protein sequence ID" value="PHV56770.1"/>
    <property type="molecule type" value="Genomic_DNA"/>
</dbReference>
<dbReference type="Proteomes" id="UP001156410">
    <property type="component" value="Chromosome"/>
</dbReference>
<dbReference type="SUPFAM" id="SSF111331">
    <property type="entry name" value="NAD kinase/diacylglycerol kinase-like"/>
    <property type="match status" value="1"/>
</dbReference>
<dbReference type="PANTHER" id="PTHR12358:SF54">
    <property type="entry name" value="SPHINGOSINE KINASE RELATED PROTEIN"/>
    <property type="match status" value="1"/>
</dbReference>
<reference evidence="10" key="4">
    <citation type="submission" date="2022-11" db="EMBL/GenBank/DDBJ databases">
        <authorList>
            <person name="Johnson J.D."/>
        </authorList>
    </citation>
    <scope>NUCLEOTIDE SEQUENCE</scope>
    <source>
        <strain evidence="10">E28</strain>
        <strain evidence="13">E37</strain>
    </source>
</reference>
<proteinExistence type="inferred from homology"/>
<keyword evidence="4" id="KW-0547">Nucleotide-binding</keyword>
<evidence type="ECO:0000256" key="8">
    <source>
        <dbReference type="ARBA" id="ARBA00023264"/>
    </source>
</evidence>
<reference evidence="16" key="5">
    <citation type="submission" date="2023-07" db="EMBL/GenBank/DDBJ databases">
        <title>Streptococcus macedonicus and Acinetobacter baumannii: co-inhabitants of the cheese production environment.</title>
        <authorList>
            <person name="Johnson J."/>
            <person name="Curtin C."/>
            <person name="Waite-Cusic J."/>
        </authorList>
    </citation>
    <scope>NUCLEOTIDE SEQUENCE [LARGE SCALE GENOMIC DNA]</scope>
    <source>
        <strain evidence="16">E28</strain>
    </source>
</reference>
<feature type="domain" description="DAGKc" evidence="9">
    <location>
        <begin position="1"/>
        <end position="130"/>
    </location>
</feature>
<reference evidence="13" key="2">
    <citation type="submission" date="2022-11" db="EMBL/GenBank/DDBJ databases">
        <title>Streptococcus macedonicus and Acinetobacter baumannii: co-inhabitants of the cheese production environment.</title>
        <authorList>
            <person name="Johnson J."/>
        </authorList>
    </citation>
    <scope>NUCLEOTIDE SEQUENCE</scope>
    <source>
        <strain evidence="13">E37</strain>
    </source>
</reference>
<dbReference type="PROSITE" id="PS50146">
    <property type="entry name" value="DAGK"/>
    <property type="match status" value="1"/>
</dbReference>
<gene>
    <name evidence="11" type="ORF">CS009_11420</name>
    <name evidence="12" type="ORF">CS010_07010</name>
    <name evidence="13" type="ORF">OQG81_07725</name>
    <name evidence="10" type="ORF">OQH01_05450</name>
</gene>